<organism evidence="2 3">
    <name type="scientific">Musca domestica</name>
    <name type="common">House fly</name>
    <dbReference type="NCBI Taxonomy" id="7370"/>
    <lineage>
        <taxon>Eukaryota</taxon>
        <taxon>Metazoa</taxon>
        <taxon>Ecdysozoa</taxon>
        <taxon>Arthropoda</taxon>
        <taxon>Hexapoda</taxon>
        <taxon>Insecta</taxon>
        <taxon>Pterygota</taxon>
        <taxon>Neoptera</taxon>
        <taxon>Endopterygota</taxon>
        <taxon>Diptera</taxon>
        <taxon>Brachycera</taxon>
        <taxon>Muscomorpha</taxon>
        <taxon>Muscoidea</taxon>
        <taxon>Muscidae</taxon>
        <taxon>Musca</taxon>
    </lineage>
</organism>
<feature type="region of interest" description="Disordered" evidence="1">
    <location>
        <begin position="217"/>
        <end position="256"/>
    </location>
</feature>
<feature type="compositionally biased region" description="Basic and acidic residues" evidence="1">
    <location>
        <begin position="91"/>
        <end position="108"/>
    </location>
</feature>
<evidence type="ECO:0000313" key="3">
    <source>
        <dbReference type="RefSeq" id="XP_058988180.1"/>
    </source>
</evidence>
<name>A0ABM3VQV8_MUSDO</name>
<accession>A0ABM3VQV8</accession>
<feature type="compositionally biased region" description="Pro residues" evidence="1">
    <location>
        <begin position="54"/>
        <end position="84"/>
    </location>
</feature>
<proteinExistence type="predicted"/>
<dbReference type="GeneID" id="131807173"/>
<protein>
    <submittedName>
        <fullName evidence="3">Uncharacterized protein LOC131807173</fullName>
    </submittedName>
</protein>
<feature type="compositionally biased region" description="Polar residues" evidence="1">
    <location>
        <begin position="176"/>
        <end position="185"/>
    </location>
</feature>
<feature type="compositionally biased region" description="Low complexity" evidence="1">
    <location>
        <begin position="109"/>
        <end position="122"/>
    </location>
</feature>
<evidence type="ECO:0000256" key="1">
    <source>
        <dbReference type="SAM" id="MobiDB-lite"/>
    </source>
</evidence>
<gene>
    <name evidence="3" type="primary">LOC131807173</name>
</gene>
<feature type="non-terminal residue" evidence="3">
    <location>
        <position position="1"/>
    </location>
</feature>
<keyword evidence="2" id="KW-1185">Reference proteome</keyword>
<feature type="compositionally biased region" description="Polar residues" evidence="1">
    <location>
        <begin position="239"/>
        <end position="256"/>
    </location>
</feature>
<reference evidence="3" key="1">
    <citation type="submission" date="2025-08" db="UniProtKB">
        <authorList>
            <consortium name="RefSeq"/>
        </authorList>
    </citation>
    <scope>IDENTIFICATION</scope>
    <source>
        <strain evidence="3">Aabys</strain>
        <tissue evidence="3">Whole body</tissue>
    </source>
</reference>
<dbReference type="RefSeq" id="XP_058988180.1">
    <property type="nucleotide sequence ID" value="XM_059132197.1"/>
</dbReference>
<evidence type="ECO:0000313" key="2">
    <source>
        <dbReference type="Proteomes" id="UP001652621"/>
    </source>
</evidence>
<feature type="compositionally biased region" description="Polar residues" evidence="1">
    <location>
        <begin position="151"/>
        <end position="160"/>
    </location>
</feature>
<feature type="region of interest" description="Disordered" evidence="1">
    <location>
        <begin position="47"/>
        <end position="205"/>
    </location>
</feature>
<sequence>QRPPPGCPAPAPVLKNLAALPQVLALNNLAALHQVLVLHTWSSCPWSWTSQPGRPAPGPGPQQPGRPAPGPGPQQPGRPAPGPGPDSNLEDLDRTTHPNLKDHRDHNIPEPSSSQPKPSYPSTNHNSHHILEANTKPQQPSYPGPQKPSYPGSQTTQPQRPSYPVHNHPPQRPSYPGSQTTQPQKPSYPALKLPDLNNHPILDHRLRDPTALVPWPTKALISRNSPGTGEDSGSLGPDVTTTINPANHSSTKVDQF</sequence>
<dbReference type="Proteomes" id="UP001652621">
    <property type="component" value="Unplaced"/>
</dbReference>